<feature type="domain" description="Transposase IS200-like" evidence="1">
    <location>
        <begin position="4"/>
        <end position="88"/>
    </location>
</feature>
<dbReference type="Pfam" id="PF01797">
    <property type="entry name" value="Y1_Tnp"/>
    <property type="match status" value="1"/>
</dbReference>
<dbReference type="SMART" id="SM01321">
    <property type="entry name" value="Y1_Tnp"/>
    <property type="match status" value="1"/>
</dbReference>
<accession>A0ABW5EE01</accession>
<dbReference type="RefSeq" id="WP_265722657.1">
    <property type="nucleotide sequence ID" value="NZ_JAPIVK010000026.1"/>
</dbReference>
<name>A0ABW5EE01_9GAMM</name>
<sequence>MLKFDGIRYLLIAWCIMPNHVHLLLDPKESLAKIVQSWKSYTGRWALRMNAELELDAPREKFWMRDYWDRYIRDQEHFERVVDYIHKNPVKAGLCSRPEDWHWSSAWARRAPARQQKQEKTL</sequence>
<comment type="caution">
    <text evidence="2">The sequence shown here is derived from an EMBL/GenBank/DDBJ whole genome shotgun (WGS) entry which is preliminary data.</text>
</comment>
<evidence type="ECO:0000259" key="1">
    <source>
        <dbReference type="SMART" id="SM01321"/>
    </source>
</evidence>
<dbReference type="PANTHER" id="PTHR36966">
    <property type="entry name" value="REP-ASSOCIATED TYROSINE TRANSPOSASE"/>
    <property type="match status" value="1"/>
</dbReference>
<gene>
    <name evidence="2" type="ORF">ACFSKX_15410</name>
</gene>
<dbReference type="InterPro" id="IPR036515">
    <property type="entry name" value="Transposase_17_sf"/>
</dbReference>
<dbReference type="InterPro" id="IPR002686">
    <property type="entry name" value="Transposase_17"/>
</dbReference>
<proteinExistence type="predicted"/>
<organism evidence="2 3">
    <name type="scientific">Microbulbifer halophilus</name>
    <dbReference type="NCBI Taxonomy" id="453963"/>
    <lineage>
        <taxon>Bacteria</taxon>
        <taxon>Pseudomonadati</taxon>
        <taxon>Pseudomonadota</taxon>
        <taxon>Gammaproteobacteria</taxon>
        <taxon>Cellvibrionales</taxon>
        <taxon>Microbulbiferaceae</taxon>
        <taxon>Microbulbifer</taxon>
    </lineage>
</organism>
<keyword evidence="3" id="KW-1185">Reference proteome</keyword>
<dbReference type="NCBIfam" id="NF047646">
    <property type="entry name" value="REP_Tyr_transpos"/>
    <property type="match status" value="1"/>
</dbReference>
<dbReference type="EMBL" id="JBHUJD010000023">
    <property type="protein sequence ID" value="MFD2311816.1"/>
    <property type="molecule type" value="Genomic_DNA"/>
</dbReference>
<protein>
    <submittedName>
        <fullName evidence="2">Transposase</fullName>
    </submittedName>
</protein>
<dbReference type="InterPro" id="IPR052715">
    <property type="entry name" value="RAYT_transposase"/>
</dbReference>
<dbReference type="PANTHER" id="PTHR36966:SF1">
    <property type="entry name" value="REP-ASSOCIATED TYROSINE TRANSPOSASE"/>
    <property type="match status" value="1"/>
</dbReference>
<evidence type="ECO:0000313" key="3">
    <source>
        <dbReference type="Proteomes" id="UP001597425"/>
    </source>
</evidence>
<dbReference type="Proteomes" id="UP001597425">
    <property type="component" value="Unassembled WGS sequence"/>
</dbReference>
<dbReference type="Gene3D" id="3.30.70.1290">
    <property type="entry name" value="Transposase IS200-like"/>
    <property type="match status" value="1"/>
</dbReference>
<dbReference type="SUPFAM" id="SSF143422">
    <property type="entry name" value="Transposase IS200-like"/>
    <property type="match status" value="1"/>
</dbReference>
<evidence type="ECO:0000313" key="2">
    <source>
        <dbReference type="EMBL" id="MFD2311816.1"/>
    </source>
</evidence>
<reference evidence="3" key="1">
    <citation type="journal article" date="2019" name="Int. J. Syst. Evol. Microbiol.">
        <title>The Global Catalogue of Microorganisms (GCM) 10K type strain sequencing project: providing services to taxonomists for standard genome sequencing and annotation.</title>
        <authorList>
            <consortium name="The Broad Institute Genomics Platform"/>
            <consortium name="The Broad Institute Genome Sequencing Center for Infectious Disease"/>
            <person name="Wu L."/>
            <person name="Ma J."/>
        </authorList>
    </citation>
    <scope>NUCLEOTIDE SEQUENCE [LARGE SCALE GENOMIC DNA]</scope>
    <source>
        <strain evidence="3">KCTC 12848</strain>
    </source>
</reference>